<keyword evidence="2" id="KW-1185">Reference proteome</keyword>
<protein>
    <submittedName>
        <fullName evidence="1">Uncharacterized protein</fullName>
    </submittedName>
</protein>
<proteinExistence type="predicted"/>
<evidence type="ECO:0000313" key="1">
    <source>
        <dbReference type="EMBL" id="URE12666.1"/>
    </source>
</evidence>
<evidence type="ECO:0000313" key="2">
    <source>
        <dbReference type="Proteomes" id="UP001055439"/>
    </source>
</evidence>
<reference evidence="1" key="1">
    <citation type="submission" date="2022-05" db="EMBL/GenBank/DDBJ databases">
        <title>The Musa troglodytarum L. genome provides insights into the mechanism of non-climacteric behaviour and enrichment of carotenoids.</title>
        <authorList>
            <person name="Wang J."/>
        </authorList>
    </citation>
    <scope>NUCLEOTIDE SEQUENCE</scope>
    <source>
        <tissue evidence="1">Leaf</tissue>
    </source>
</reference>
<sequence>MELRSYDISLSIPLGFPFVDTHDLVRTATWPGALFENKQAEGRGSCGVVLRAPGLRPRRGRSSSLAPPWSALRWRAMGGSRRKGFGFANGAN</sequence>
<accession>A0A9E7KCR6</accession>
<gene>
    <name evidence="1" type="ORF">MUK42_22329</name>
</gene>
<dbReference type="AlphaFoldDB" id="A0A9E7KCR6"/>
<dbReference type="EMBL" id="CP097508">
    <property type="protein sequence ID" value="URE12666.1"/>
    <property type="molecule type" value="Genomic_DNA"/>
</dbReference>
<organism evidence="1 2">
    <name type="scientific">Musa troglodytarum</name>
    <name type="common">fe'i banana</name>
    <dbReference type="NCBI Taxonomy" id="320322"/>
    <lineage>
        <taxon>Eukaryota</taxon>
        <taxon>Viridiplantae</taxon>
        <taxon>Streptophyta</taxon>
        <taxon>Embryophyta</taxon>
        <taxon>Tracheophyta</taxon>
        <taxon>Spermatophyta</taxon>
        <taxon>Magnoliopsida</taxon>
        <taxon>Liliopsida</taxon>
        <taxon>Zingiberales</taxon>
        <taxon>Musaceae</taxon>
        <taxon>Musa</taxon>
    </lineage>
</organism>
<dbReference type="Proteomes" id="UP001055439">
    <property type="component" value="Chromosome 6"/>
</dbReference>
<name>A0A9E7KCR6_9LILI</name>